<feature type="region of interest" description="Disordered" evidence="1">
    <location>
        <begin position="71"/>
        <end position="153"/>
    </location>
</feature>
<name>A0A9W4U3I1_9PLEO</name>
<feature type="domain" description="PD-(D/E)XK nuclease-like" evidence="2">
    <location>
        <begin position="96"/>
        <end position="363"/>
    </location>
</feature>
<dbReference type="InterPro" id="IPR046797">
    <property type="entry name" value="PDDEXK_12"/>
</dbReference>
<evidence type="ECO:0000256" key="1">
    <source>
        <dbReference type="SAM" id="MobiDB-lite"/>
    </source>
</evidence>
<evidence type="ECO:0000313" key="3">
    <source>
        <dbReference type="EMBL" id="CAI6226015.1"/>
    </source>
</evidence>
<reference evidence="3" key="1">
    <citation type="submission" date="2023-01" db="EMBL/GenBank/DDBJ databases">
        <authorList>
            <person name="Van Ghelder C."/>
            <person name="Rancurel C."/>
        </authorList>
    </citation>
    <scope>NUCLEOTIDE SEQUENCE</scope>
    <source>
        <strain evidence="3">CNCM I-4278</strain>
    </source>
</reference>
<keyword evidence="4" id="KW-1185">Reference proteome</keyword>
<comment type="caution">
    <text evidence="3">The sequence shown here is derived from an EMBL/GenBank/DDBJ whole genome shotgun (WGS) entry which is preliminary data.</text>
</comment>
<protein>
    <recommendedName>
        <fullName evidence="2">PD-(D/E)XK nuclease-like domain-containing protein</fullName>
    </recommendedName>
</protein>
<dbReference type="AlphaFoldDB" id="A0A9W4U3I1"/>
<evidence type="ECO:0000259" key="2">
    <source>
        <dbReference type="Pfam" id="PF20516"/>
    </source>
</evidence>
<accession>A0A9W4U3I1</accession>
<proteinExistence type="predicted"/>
<feature type="compositionally biased region" description="Low complexity" evidence="1">
    <location>
        <begin position="125"/>
        <end position="144"/>
    </location>
</feature>
<dbReference type="OrthoDB" id="4161186at2759"/>
<organism evidence="3 4">
    <name type="scientific">Periconia digitata</name>
    <dbReference type="NCBI Taxonomy" id="1303443"/>
    <lineage>
        <taxon>Eukaryota</taxon>
        <taxon>Fungi</taxon>
        <taxon>Dikarya</taxon>
        <taxon>Ascomycota</taxon>
        <taxon>Pezizomycotina</taxon>
        <taxon>Dothideomycetes</taxon>
        <taxon>Pleosporomycetidae</taxon>
        <taxon>Pleosporales</taxon>
        <taxon>Massarineae</taxon>
        <taxon>Periconiaceae</taxon>
        <taxon>Periconia</taxon>
    </lineage>
</organism>
<gene>
    <name evidence="3" type="ORF">PDIGIT_LOCUS26</name>
</gene>
<sequence length="380" mass="43060">MAIVRYSSKRTYDEALFDGLHVLPSLKQSPDIQRWVVALPDSKAGYAKKVQPIKRQRVLQSLSTTSKRLNYTEGDMATSPTRRSTRNRSPTKETLPAKEVVATTQGKGRREEAEASFQRNTTQAFSESAPSFRAPSSSLRSLSPPKKKTASTKADLAYLNPNIEFLPLETPIEISPVELVPFSKDPTLYRDLDKRIDYVVGLDLHRTTLKTLRRTPSINQTASFANETPIFLNIEVKRRHVARDPTVQLAAWIAAEYTKRRYEEWDLGFPVLAIEIDGDNWVMRVAAARVVPHTTDATQSPLAREMEAQPAEVDEGLISFPEDEYELFFFGPLDLGNTLTLQSSKRLLANLIDITGWGQSQFRAWWELNVQRVLEKRIGR</sequence>
<dbReference type="Pfam" id="PF20516">
    <property type="entry name" value="PDDEXK_12"/>
    <property type="match status" value="1"/>
</dbReference>
<dbReference type="EMBL" id="CAOQHR010000001">
    <property type="protein sequence ID" value="CAI6226015.1"/>
    <property type="molecule type" value="Genomic_DNA"/>
</dbReference>
<dbReference type="Proteomes" id="UP001152607">
    <property type="component" value="Unassembled WGS sequence"/>
</dbReference>
<evidence type="ECO:0000313" key="4">
    <source>
        <dbReference type="Proteomes" id="UP001152607"/>
    </source>
</evidence>